<comment type="caution">
    <text evidence="2">The sequence shown here is derived from an EMBL/GenBank/DDBJ whole genome shotgun (WGS) entry which is preliminary data.</text>
</comment>
<name>A0A0V1LHH4_9BILA</name>
<feature type="compositionally biased region" description="Polar residues" evidence="1">
    <location>
        <begin position="122"/>
        <end position="131"/>
    </location>
</feature>
<protein>
    <submittedName>
        <fullName evidence="2">Uncharacterized protein</fullName>
    </submittedName>
</protein>
<keyword evidence="3" id="KW-1185">Reference proteome</keyword>
<gene>
    <name evidence="2" type="ORF">T02_15086</name>
</gene>
<feature type="region of interest" description="Disordered" evidence="1">
    <location>
        <begin position="111"/>
        <end position="131"/>
    </location>
</feature>
<proteinExistence type="predicted"/>
<accession>A0A0V1LHH4</accession>
<dbReference type="Proteomes" id="UP000054721">
    <property type="component" value="Unassembled WGS sequence"/>
</dbReference>
<dbReference type="AlphaFoldDB" id="A0A0V1LHH4"/>
<reference evidence="2 3" key="1">
    <citation type="submission" date="2015-05" db="EMBL/GenBank/DDBJ databases">
        <title>Evolution of Trichinella species and genotypes.</title>
        <authorList>
            <person name="Korhonen P.K."/>
            <person name="Edoardo P."/>
            <person name="Giuseppe L.R."/>
            <person name="Gasser R.B."/>
        </authorList>
    </citation>
    <scope>NUCLEOTIDE SEQUENCE [LARGE SCALE GENOMIC DNA]</scope>
    <source>
        <strain evidence="2">ISS10</strain>
    </source>
</reference>
<evidence type="ECO:0000313" key="3">
    <source>
        <dbReference type="Proteomes" id="UP000054721"/>
    </source>
</evidence>
<dbReference type="OrthoDB" id="10337323at2759"/>
<sequence length="131" mass="14467">MSGIKIDIASIEQAGSGCLIDNNSTLVKLHCPHRLPEELIERIFPRRRDRSASKRLPPIYTICLHSKPAVENGILPPDVGRILFEPPTLTSRKSCMSSDDGQLDVAYATERIMGKDEPPTATAPNMNTRSK</sequence>
<dbReference type="EMBL" id="JYDW01000050">
    <property type="protein sequence ID" value="KRZ58939.1"/>
    <property type="molecule type" value="Genomic_DNA"/>
</dbReference>
<evidence type="ECO:0000256" key="1">
    <source>
        <dbReference type="SAM" id="MobiDB-lite"/>
    </source>
</evidence>
<organism evidence="2 3">
    <name type="scientific">Trichinella nativa</name>
    <dbReference type="NCBI Taxonomy" id="6335"/>
    <lineage>
        <taxon>Eukaryota</taxon>
        <taxon>Metazoa</taxon>
        <taxon>Ecdysozoa</taxon>
        <taxon>Nematoda</taxon>
        <taxon>Enoplea</taxon>
        <taxon>Dorylaimia</taxon>
        <taxon>Trichinellida</taxon>
        <taxon>Trichinellidae</taxon>
        <taxon>Trichinella</taxon>
    </lineage>
</organism>
<evidence type="ECO:0000313" key="2">
    <source>
        <dbReference type="EMBL" id="KRZ58939.1"/>
    </source>
</evidence>